<evidence type="ECO:0000256" key="4">
    <source>
        <dbReference type="ARBA" id="ARBA00023014"/>
    </source>
</evidence>
<dbReference type="Pfam" id="PF04879">
    <property type="entry name" value="Molybdop_Fe4S4"/>
    <property type="match status" value="1"/>
</dbReference>
<dbReference type="Proteomes" id="UP001185792">
    <property type="component" value="Unassembled WGS sequence"/>
</dbReference>
<evidence type="ECO:0000259" key="5">
    <source>
        <dbReference type="PROSITE" id="PS51669"/>
    </source>
</evidence>
<proteinExistence type="inferred from homology"/>
<comment type="caution">
    <text evidence="6">The sequence shown here is derived from an EMBL/GenBank/DDBJ whole genome shotgun (WGS) entry which is preliminary data.</text>
</comment>
<dbReference type="PANTHER" id="PTHR43742:SF6">
    <property type="entry name" value="OXIDOREDUCTASE YYAE-RELATED"/>
    <property type="match status" value="1"/>
</dbReference>
<dbReference type="PANTHER" id="PTHR43742">
    <property type="entry name" value="TRIMETHYLAMINE-N-OXIDE REDUCTASE"/>
    <property type="match status" value="1"/>
</dbReference>
<dbReference type="Gene3D" id="3.40.50.740">
    <property type="match status" value="1"/>
</dbReference>
<dbReference type="SUPFAM" id="SSF53706">
    <property type="entry name" value="Formate dehydrogenase/DMSO reductase, domains 1-3"/>
    <property type="match status" value="1"/>
</dbReference>
<evidence type="ECO:0000313" key="7">
    <source>
        <dbReference type="Proteomes" id="UP001185792"/>
    </source>
</evidence>
<dbReference type="CDD" id="cd02775">
    <property type="entry name" value="MopB_CT"/>
    <property type="match status" value="1"/>
</dbReference>
<evidence type="ECO:0000256" key="3">
    <source>
        <dbReference type="ARBA" id="ARBA00023004"/>
    </source>
</evidence>
<comment type="similarity">
    <text evidence="1">Belongs to the prokaryotic molybdopterin-containing oxidoreductase family.</text>
</comment>
<dbReference type="Gene3D" id="3.40.228.10">
    <property type="entry name" value="Dimethylsulfoxide Reductase, domain 2"/>
    <property type="match status" value="1"/>
</dbReference>
<dbReference type="RefSeq" id="WP_317712834.1">
    <property type="nucleotide sequence ID" value="NZ_JAWLUM010000001.1"/>
</dbReference>
<reference evidence="6 7" key="1">
    <citation type="submission" date="2023-10" db="EMBL/GenBank/DDBJ databases">
        <title>Development of a sustainable strategy for remediation of hydrocarbon-contaminated territories based on the waste exchange concept.</title>
        <authorList>
            <person name="Krivoruchko A."/>
        </authorList>
    </citation>
    <scope>NUCLEOTIDE SEQUENCE [LARGE SCALE GENOMIC DNA]</scope>
    <source>
        <strain evidence="6 7">IEGM 1236</strain>
    </source>
</reference>
<dbReference type="InterPro" id="IPR006656">
    <property type="entry name" value="Mopterin_OxRdtase"/>
</dbReference>
<dbReference type="InterPro" id="IPR050612">
    <property type="entry name" value="Prok_Mopterin_Oxidored"/>
</dbReference>
<dbReference type="Gene3D" id="2.20.25.90">
    <property type="entry name" value="ADC-like domains"/>
    <property type="match status" value="1"/>
</dbReference>
<dbReference type="SMART" id="SM00926">
    <property type="entry name" value="Molybdop_Fe4S4"/>
    <property type="match status" value="1"/>
</dbReference>
<dbReference type="InterPro" id="IPR009010">
    <property type="entry name" value="Asp_de-COase-like_dom_sf"/>
</dbReference>
<dbReference type="SUPFAM" id="SSF50692">
    <property type="entry name" value="ADC-like"/>
    <property type="match status" value="1"/>
</dbReference>
<feature type="domain" description="4Fe-4S Mo/W bis-MGD-type" evidence="5">
    <location>
        <begin position="1"/>
        <end position="57"/>
    </location>
</feature>
<dbReference type="InterPro" id="IPR006963">
    <property type="entry name" value="Mopterin_OxRdtase_4Fe-4S_dom"/>
</dbReference>
<evidence type="ECO:0000313" key="6">
    <source>
        <dbReference type="EMBL" id="MDV7133877.1"/>
    </source>
</evidence>
<dbReference type="Pfam" id="PF00384">
    <property type="entry name" value="Molybdopterin"/>
    <property type="match status" value="1"/>
</dbReference>
<dbReference type="InterPro" id="IPR006657">
    <property type="entry name" value="MoPterin_dinucl-bd_dom"/>
</dbReference>
<accession>A0ABU4ERJ5</accession>
<dbReference type="EMBL" id="JAWLUM010000001">
    <property type="protein sequence ID" value="MDV7133877.1"/>
    <property type="molecule type" value="Genomic_DNA"/>
</dbReference>
<keyword evidence="7" id="KW-1185">Reference proteome</keyword>
<evidence type="ECO:0000256" key="1">
    <source>
        <dbReference type="ARBA" id="ARBA00010312"/>
    </source>
</evidence>
<evidence type="ECO:0000256" key="2">
    <source>
        <dbReference type="ARBA" id="ARBA00022723"/>
    </source>
</evidence>
<dbReference type="Pfam" id="PF01568">
    <property type="entry name" value="Molydop_binding"/>
    <property type="match status" value="1"/>
</dbReference>
<protein>
    <submittedName>
        <fullName evidence="6">Molybdopterin-dependent oxidoreductase</fullName>
    </submittedName>
</protein>
<keyword evidence="3" id="KW-0408">Iron</keyword>
<organism evidence="6 7">
    <name type="scientific">Williamsia marianensis</name>
    <dbReference type="NCBI Taxonomy" id="85044"/>
    <lineage>
        <taxon>Bacteria</taxon>
        <taxon>Bacillati</taxon>
        <taxon>Actinomycetota</taxon>
        <taxon>Actinomycetes</taxon>
        <taxon>Mycobacteriales</taxon>
        <taxon>Nocardiaceae</taxon>
        <taxon>Williamsia</taxon>
    </lineage>
</organism>
<keyword evidence="4" id="KW-0411">Iron-sulfur</keyword>
<name>A0ABU4ERJ5_WILMA</name>
<sequence>MTAKTSYCRLCQASCGVVVDVAHDRVEAIRGDPDNLLSQGYTCAKGRRVDRMMNDPDRLTTSMTRTDPRAGHTPIAVDDAISQIAEKIRHVIDDHGPDSVAMFIGTQHHFATLTDPMARAWFKATGSHKLFSTMTIDQSAKWVTAKRMGEYTGGRQRLSSSDVWLMAGTNPLVSVNGGNGDGALMHNPSATLRAARQRGLRLIVIDPRRSETAYRADLHLQPKPGTDAVVFAGLLHIIFEDDLHDHEFCAKYVDGVDLLRHAVGSVTPAIVETICGVEPSQLIAAARMFAAGSRGMVSTGTGVCMGPHSNLAEHLATSINVVCGRYLRQGDNAEEPGALRHCPPARAAVSAPDRTWEVGYRSRFGAGHLYGQLPSGSLCDEILSPGSDRVRALIVSGGNPVLALPEQSRARQAMSRLDLLVTIDTRLSDTSQLAHYVIAPTMMYERADNTVAMERFFAEPFAMHTDPIVRPPGDVIEDWQFFYRLAQQQAYPLRIAGTDIDMDHEPGSDQLLAMLTSRGRLDVAAVASAAHGIMAERVHRQVAAPAPDEAANRLQLLPGDVADELRAALSDPAVSEEFPMRLVVRRVREAMNSVGPTVHGLPKAAYNPAYMCPEDMDALGITAGVTVTLSSPHGSVEAIAHRDPTLSKGVVSLTHGWGGMADGSMGVNVNDLTSSSQHRQTINFMPTLTALPIRVAATRRNTADSSDVV</sequence>
<keyword evidence="2" id="KW-0479">Metal-binding</keyword>
<gene>
    <name evidence="6" type="ORF">R4198_09230</name>
</gene>
<dbReference type="PROSITE" id="PS51669">
    <property type="entry name" value="4FE4S_MOW_BIS_MGD"/>
    <property type="match status" value="1"/>
</dbReference>
<dbReference type="Gene3D" id="2.40.40.20">
    <property type="match status" value="1"/>
</dbReference>